<accession>A0ABU8B3A8</accession>
<gene>
    <name evidence="3" type="ORF">V1286_000494</name>
</gene>
<dbReference type="SMART" id="SM00530">
    <property type="entry name" value="HTH_XRE"/>
    <property type="match status" value="1"/>
</dbReference>
<keyword evidence="4" id="KW-1185">Reference proteome</keyword>
<dbReference type="Pfam" id="PF01381">
    <property type="entry name" value="HTH_3"/>
    <property type="match status" value="1"/>
</dbReference>
<evidence type="ECO:0000313" key="4">
    <source>
        <dbReference type="Proteomes" id="UP001364224"/>
    </source>
</evidence>
<name>A0ABU8B3A8_9BRAD</name>
<dbReference type="CDD" id="cd00093">
    <property type="entry name" value="HTH_XRE"/>
    <property type="match status" value="1"/>
</dbReference>
<feature type="domain" description="HTH cro/C1-type" evidence="2">
    <location>
        <begin position="17"/>
        <end position="71"/>
    </location>
</feature>
<keyword evidence="1" id="KW-0238">DNA-binding</keyword>
<comment type="caution">
    <text evidence="3">The sequence shown here is derived from an EMBL/GenBank/DDBJ whole genome shotgun (WGS) entry which is preliminary data.</text>
</comment>
<protein>
    <submittedName>
        <fullName evidence="3">Transcriptional regulator with XRE-family HTH domain</fullName>
    </submittedName>
</protein>
<evidence type="ECO:0000313" key="3">
    <source>
        <dbReference type="EMBL" id="MEH2552965.1"/>
    </source>
</evidence>
<dbReference type="PROSITE" id="PS50943">
    <property type="entry name" value="HTH_CROC1"/>
    <property type="match status" value="1"/>
</dbReference>
<dbReference type="Proteomes" id="UP001364224">
    <property type="component" value="Unassembled WGS sequence"/>
</dbReference>
<organism evidence="3 4">
    <name type="scientific">Bradyrhizobium algeriense</name>
    <dbReference type="NCBI Taxonomy" id="634784"/>
    <lineage>
        <taxon>Bacteria</taxon>
        <taxon>Pseudomonadati</taxon>
        <taxon>Pseudomonadota</taxon>
        <taxon>Alphaproteobacteria</taxon>
        <taxon>Hyphomicrobiales</taxon>
        <taxon>Nitrobacteraceae</taxon>
        <taxon>Bradyrhizobium</taxon>
    </lineage>
</organism>
<dbReference type="InterPro" id="IPR001387">
    <property type="entry name" value="Cro/C1-type_HTH"/>
</dbReference>
<evidence type="ECO:0000259" key="2">
    <source>
        <dbReference type="PROSITE" id="PS50943"/>
    </source>
</evidence>
<proteinExistence type="predicted"/>
<dbReference type="RefSeq" id="WP_334477345.1">
    <property type="nucleotide sequence ID" value="NZ_JAZHRV010000001.1"/>
</dbReference>
<dbReference type="SUPFAM" id="SSF47413">
    <property type="entry name" value="lambda repressor-like DNA-binding domains"/>
    <property type="match status" value="1"/>
</dbReference>
<dbReference type="InterPro" id="IPR010982">
    <property type="entry name" value="Lambda_DNA-bd_dom_sf"/>
</dbReference>
<dbReference type="Gene3D" id="1.10.260.40">
    <property type="entry name" value="lambda repressor-like DNA-binding domains"/>
    <property type="match status" value="1"/>
</dbReference>
<sequence length="149" mass="16086">MATRKSGPLDAMVGARIRMLRINRGISQTRLAERIGVTFQQVQKYERGANRVGASRLAQIASVLDVSVGEFFESSQAGSPGMNSAVRLLAEPGALRVLKAYARTPSPRVRSCIAKLVESIADRTSGTKATVARLNTVDLGEQRKFPSRG</sequence>
<evidence type="ECO:0000256" key="1">
    <source>
        <dbReference type="ARBA" id="ARBA00023125"/>
    </source>
</evidence>
<dbReference type="InterPro" id="IPR050807">
    <property type="entry name" value="TransReg_Diox_bact_type"/>
</dbReference>
<dbReference type="PANTHER" id="PTHR46797:SF1">
    <property type="entry name" value="METHYLPHOSPHONATE SYNTHASE"/>
    <property type="match status" value="1"/>
</dbReference>
<reference evidence="3 4" key="1">
    <citation type="submission" date="2024-02" db="EMBL/GenBank/DDBJ databases">
        <title>Adaptive strategies in a cosmopolitan and abundant soil bacterium.</title>
        <authorList>
            <person name="Carini P."/>
        </authorList>
    </citation>
    <scope>NUCLEOTIDE SEQUENCE [LARGE SCALE GENOMIC DNA]</scope>
    <source>
        <strain evidence="3 4">AZCC 1608</strain>
    </source>
</reference>
<dbReference type="PANTHER" id="PTHR46797">
    <property type="entry name" value="HTH-TYPE TRANSCRIPTIONAL REGULATOR"/>
    <property type="match status" value="1"/>
</dbReference>
<dbReference type="EMBL" id="JAZHRV010000001">
    <property type="protein sequence ID" value="MEH2552965.1"/>
    <property type="molecule type" value="Genomic_DNA"/>
</dbReference>